<dbReference type="Proteomes" id="UP001055072">
    <property type="component" value="Unassembled WGS sequence"/>
</dbReference>
<organism evidence="1 2">
    <name type="scientific">Irpex rosettiformis</name>
    <dbReference type="NCBI Taxonomy" id="378272"/>
    <lineage>
        <taxon>Eukaryota</taxon>
        <taxon>Fungi</taxon>
        <taxon>Dikarya</taxon>
        <taxon>Basidiomycota</taxon>
        <taxon>Agaricomycotina</taxon>
        <taxon>Agaricomycetes</taxon>
        <taxon>Polyporales</taxon>
        <taxon>Irpicaceae</taxon>
        <taxon>Irpex</taxon>
    </lineage>
</organism>
<name>A0ACB8UBR6_9APHY</name>
<proteinExistence type="predicted"/>
<dbReference type="EMBL" id="MU274905">
    <property type="protein sequence ID" value="KAI0091420.1"/>
    <property type="molecule type" value="Genomic_DNA"/>
</dbReference>
<protein>
    <submittedName>
        <fullName evidence="1">Mss4-like protein</fullName>
    </submittedName>
</protein>
<comment type="caution">
    <text evidence="1">The sequence shown here is derived from an EMBL/GenBank/DDBJ whole genome shotgun (WGS) entry which is preliminary data.</text>
</comment>
<accession>A0ACB8UBR6</accession>
<gene>
    <name evidence="1" type="ORF">BDY19DRAFT_885923</name>
</gene>
<keyword evidence="2" id="KW-1185">Reference proteome</keyword>
<evidence type="ECO:0000313" key="2">
    <source>
        <dbReference type="Proteomes" id="UP001055072"/>
    </source>
</evidence>
<reference evidence="1" key="1">
    <citation type="journal article" date="2021" name="Environ. Microbiol.">
        <title>Gene family expansions and transcriptome signatures uncover fungal adaptations to wood decay.</title>
        <authorList>
            <person name="Hage H."/>
            <person name="Miyauchi S."/>
            <person name="Viragh M."/>
            <person name="Drula E."/>
            <person name="Min B."/>
            <person name="Chaduli D."/>
            <person name="Navarro D."/>
            <person name="Favel A."/>
            <person name="Norest M."/>
            <person name="Lesage-Meessen L."/>
            <person name="Balint B."/>
            <person name="Merenyi Z."/>
            <person name="de Eugenio L."/>
            <person name="Morin E."/>
            <person name="Martinez A.T."/>
            <person name="Baldrian P."/>
            <person name="Stursova M."/>
            <person name="Martinez M.J."/>
            <person name="Novotny C."/>
            <person name="Magnuson J.K."/>
            <person name="Spatafora J.W."/>
            <person name="Maurice S."/>
            <person name="Pangilinan J."/>
            <person name="Andreopoulos W."/>
            <person name="LaButti K."/>
            <person name="Hundley H."/>
            <person name="Na H."/>
            <person name="Kuo A."/>
            <person name="Barry K."/>
            <person name="Lipzen A."/>
            <person name="Henrissat B."/>
            <person name="Riley R."/>
            <person name="Ahrendt S."/>
            <person name="Nagy L.G."/>
            <person name="Grigoriev I.V."/>
            <person name="Martin F."/>
            <person name="Rosso M.N."/>
        </authorList>
    </citation>
    <scope>NUCLEOTIDE SEQUENCE</scope>
    <source>
        <strain evidence="1">CBS 384.51</strain>
    </source>
</reference>
<sequence length="138" mass="15636">MICQGGCYCGEIRYELHLGTPNEGRTSLCHCHSCKKFFGTAFGLTTKVPKEALRMMRGTTKEHVSNNGTTTLHREFCGTCGSGILEYGEEAAPKYRYIMTGTLDHPDQLPPKGEFFCKNRERWMPEIPGIFHKQEIKD</sequence>
<evidence type="ECO:0000313" key="1">
    <source>
        <dbReference type="EMBL" id="KAI0091420.1"/>
    </source>
</evidence>